<sequence length="131" mass="14879">MQGNPSKGKSYFNQCLANSKPITAQKFAQIDGYQLHIATAKTLVDESKTIITEDYLLVMNGATVEKKAEWAIYYNQKISTSLFAQNLEIQTTNFCVIAQVKDQKTKKMFAITDSLNPCEMFLLSYLEELNY</sequence>
<dbReference type="Pfam" id="PF08282">
    <property type="entry name" value="Hydrolase_3"/>
    <property type="match status" value="1"/>
</dbReference>
<dbReference type="AlphaFoldDB" id="A0A7R8UIQ9"/>
<evidence type="ECO:0000313" key="2">
    <source>
        <dbReference type="Proteomes" id="UP000594454"/>
    </source>
</evidence>
<organism evidence="1 2">
    <name type="scientific">Hermetia illucens</name>
    <name type="common">Black soldier fly</name>
    <dbReference type="NCBI Taxonomy" id="343691"/>
    <lineage>
        <taxon>Eukaryota</taxon>
        <taxon>Metazoa</taxon>
        <taxon>Ecdysozoa</taxon>
        <taxon>Arthropoda</taxon>
        <taxon>Hexapoda</taxon>
        <taxon>Insecta</taxon>
        <taxon>Pterygota</taxon>
        <taxon>Neoptera</taxon>
        <taxon>Endopterygota</taxon>
        <taxon>Diptera</taxon>
        <taxon>Brachycera</taxon>
        <taxon>Stratiomyomorpha</taxon>
        <taxon>Stratiomyidae</taxon>
        <taxon>Hermetiinae</taxon>
        <taxon>Hermetia</taxon>
    </lineage>
</organism>
<keyword evidence="2" id="KW-1185">Reference proteome</keyword>
<name>A0A7R8UIQ9_HERIL</name>
<reference evidence="1 2" key="1">
    <citation type="submission" date="2020-11" db="EMBL/GenBank/DDBJ databases">
        <authorList>
            <person name="Wallbank WR R."/>
            <person name="Pardo Diaz C."/>
            <person name="Kozak K."/>
            <person name="Martin S."/>
            <person name="Jiggins C."/>
            <person name="Moest M."/>
            <person name="Warren A I."/>
            <person name="Generalovic N T."/>
            <person name="Byers J.R.P. K."/>
            <person name="Montejo-Kovacevich G."/>
            <person name="Yen C E."/>
        </authorList>
    </citation>
    <scope>NUCLEOTIDE SEQUENCE [LARGE SCALE GENOMIC DNA]</scope>
</reference>
<dbReference type="EMBL" id="LR899010">
    <property type="protein sequence ID" value="CAD7081294.1"/>
    <property type="molecule type" value="Genomic_DNA"/>
</dbReference>
<protein>
    <submittedName>
        <fullName evidence="1">Uncharacterized protein</fullName>
    </submittedName>
</protein>
<dbReference type="InParanoid" id="A0A7R8UIQ9"/>
<dbReference type="Proteomes" id="UP000594454">
    <property type="component" value="Chromosome 2"/>
</dbReference>
<gene>
    <name evidence="1" type="ORF">HERILL_LOCUS4409</name>
</gene>
<evidence type="ECO:0000313" key="1">
    <source>
        <dbReference type="EMBL" id="CAD7081294.1"/>
    </source>
</evidence>
<accession>A0A7R8UIQ9</accession>
<proteinExistence type="predicted"/>